<dbReference type="FunFam" id="3.20.20.10:FF:000003">
    <property type="entry name" value="Diaminopimelate decarboxylase"/>
    <property type="match status" value="1"/>
</dbReference>
<evidence type="ECO:0000313" key="6">
    <source>
        <dbReference type="EMBL" id="CAB5033326.1"/>
    </source>
</evidence>
<dbReference type="InterPro" id="IPR002986">
    <property type="entry name" value="DAP_deCOOHase_LysA"/>
</dbReference>
<dbReference type="Gene3D" id="3.20.20.10">
    <property type="entry name" value="Alanine racemase"/>
    <property type="match status" value="1"/>
</dbReference>
<dbReference type="NCBIfam" id="TIGR01048">
    <property type="entry name" value="lysA"/>
    <property type="match status" value="1"/>
</dbReference>
<feature type="domain" description="Orn/DAP/Arg decarboxylase 2 N-terminal" evidence="5">
    <location>
        <begin position="51"/>
        <end position="285"/>
    </location>
</feature>
<dbReference type="Pfam" id="PF02784">
    <property type="entry name" value="Orn_Arg_deC_N"/>
    <property type="match status" value="1"/>
</dbReference>
<dbReference type="PANTHER" id="PTHR43727:SF2">
    <property type="entry name" value="GROUP IV DECARBOXYLASE"/>
    <property type="match status" value="1"/>
</dbReference>
<keyword evidence="4" id="KW-0456">Lyase</keyword>
<dbReference type="InterPro" id="IPR009006">
    <property type="entry name" value="Ala_racemase/Decarboxylase_C"/>
</dbReference>
<dbReference type="GO" id="GO:0008836">
    <property type="term" value="F:diaminopimelate decarboxylase activity"/>
    <property type="evidence" value="ECO:0007669"/>
    <property type="project" value="InterPro"/>
</dbReference>
<evidence type="ECO:0000259" key="5">
    <source>
        <dbReference type="Pfam" id="PF02784"/>
    </source>
</evidence>
<proteinExistence type="inferred from homology"/>
<reference evidence="6" key="1">
    <citation type="submission" date="2020-05" db="EMBL/GenBank/DDBJ databases">
        <authorList>
            <person name="Chiriac C."/>
            <person name="Salcher M."/>
            <person name="Ghai R."/>
            <person name="Kavagutti S V."/>
        </authorList>
    </citation>
    <scope>NUCLEOTIDE SEQUENCE</scope>
</reference>
<comment type="cofactor">
    <cofactor evidence="1">
        <name>pyridoxal 5'-phosphate</name>
        <dbReference type="ChEBI" id="CHEBI:597326"/>
    </cofactor>
</comment>
<organism evidence="6">
    <name type="scientific">freshwater metagenome</name>
    <dbReference type="NCBI Taxonomy" id="449393"/>
    <lineage>
        <taxon>unclassified sequences</taxon>
        <taxon>metagenomes</taxon>
        <taxon>ecological metagenomes</taxon>
    </lineage>
</organism>
<dbReference type="SUPFAM" id="SSF50621">
    <property type="entry name" value="Alanine racemase C-terminal domain-like"/>
    <property type="match status" value="1"/>
</dbReference>
<name>A0A6J7RX74_9ZZZZ</name>
<dbReference type="Gene3D" id="2.40.37.10">
    <property type="entry name" value="Lyase, Ornithine Decarboxylase, Chain A, domain 1"/>
    <property type="match status" value="1"/>
</dbReference>
<dbReference type="PANTHER" id="PTHR43727">
    <property type="entry name" value="DIAMINOPIMELATE DECARBOXYLASE"/>
    <property type="match status" value="1"/>
</dbReference>
<dbReference type="CDD" id="cd06828">
    <property type="entry name" value="PLPDE_III_DapDC"/>
    <property type="match status" value="1"/>
</dbReference>
<accession>A0A6J7RX74</accession>
<dbReference type="PRINTS" id="PR01179">
    <property type="entry name" value="ODADCRBXLASE"/>
</dbReference>
<protein>
    <submittedName>
        <fullName evidence="6">Unannotated protein</fullName>
    </submittedName>
</protein>
<evidence type="ECO:0000256" key="4">
    <source>
        <dbReference type="ARBA" id="ARBA00023239"/>
    </source>
</evidence>
<dbReference type="PROSITE" id="PS00878">
    <property type="entry name" value="ODR_DC_2_1"/>
    <property type="match status" value="1"/>
</dbReference>
<gene>
    <name evidence="6" type="ORF">UFOPK4175_00572</name>
</gene>
<evidence type="ECO:0000256" key="2">
    <source>
        <dbReference type="ARBA" id="ARBA00022793"/>
    </source>
</evidence>
<sequence length="418" mass="44099">MSEIGPLLPTTAALAGDGRLEIGGCVVADVVEEFGTPLLLIDEAALREQARTQLAALRSRHGNSDVYFATKAFPCPGIIKILADEGCGADVVSAGELLFALTAGVAPERILMHGNAKSERDLQAALDAQIGLIVIDGFDEIDRLERLATKPQSVLLRVNPGVDAPTHEAMATGHDGSKFGISGDQIGAAIERVNSIPMLQLEGLHAHIGSQILELEPFARAVEKLAGYGQFATYDLGGGLGVRYTLAGAPAPTPDDYAATLIKAVHEHLGSDCRIIVEPGRSLVAAAGVTAYSAETVKRGAHNFVAVNGGMGDNLEPMLYGQRFEPFVLDAPAERTAQEFAVVGPHCESGDRLVGTSPLAAPEVGDTILIPVTGAYCYTLANNYNGSRRPPVVLLKDGNAREIVRRETDDDLLARQIL</sequence>
<evidence type="ECO:0000256" key="3">
    <source>
        <dbReference type="ARBA" id="ARBA00022898"/>
    </source>
</evidence>
<dbReference type="HAMAP" id="MF_02120">
    <property type="entry name" value="LysA"/>
    <property type="match status" value="1"/>
</dbReference>
<dbReference type="InterPro" id="IPR022653">
    <property type="entry name" value="De-COase2_pyr-phos_BS"/>
</dbReference>
<keyword evidence="3" id="KW-0663">Pyridoxal phosphate</keyword>
<evidence type="ECO:0000256" key="1">
    <source>
        <dbReference type="ARBA" id="ARBA00001933"/>
    </source>
</evidence>
<dbReference type="GO" id="GO:0009089">
    <property type="term" value="P:lysine biosynthetic process via diaminopimelate"/>
    <property type="evidence" value="ECO:0007669"/>
    <property type="project" value="InterPro"/>
</dbReference>
<dbReference type="InterPro" id="IPR029066">
    <property type="entry name" value="PLP-binding_barrel"/>
</dbReference>
<dbReference type="SUPFAM" id="SSF51419">
    <property type="entry name" value="PLP-binding barrel"/>
    <property type="match status" value="1"/>
</dbReference>
<keyword evidence="2" id="KW-0210">Decarboxylase</keyword>
<dbReference type="EMBL" id="CAFBPX010000080">
    <property type="protein sequence ID" value="CAB5033326.1"/>
    <property type="molecule type" value="Genomic_DNA"/>
</dbReference>
<dbReference type="InterPro" id="IPR000183">
    <property type="entry name" value="Orn/DAP/Arg_de-COase"/>
</dbReference>
<dbReference type="PRINTS" id="PR01181">
    <property type="entry name" value="DAPDCRBXLASE"/>
</dbReference>
<dbReference type="InterPro" id="IPR022644">
    <property type="entry name" value="De-COase2_N"/>
</dbReference>
<dbReference type="AlphaFoldDB" id="A0A6J7RX74"/>